<feature type="domain" description="Peptidase C39" evidence="1">
    <location>
        <begin position="2"/>
        <end position="42"/>
    </location>
</feature>
<dbReference type="GO" id="GO:0008233">
    <property type="term" value="F:peptidase activity"/>
    <property type="evidence" value="ECO:0007669"/>
    <property type="project" value="InterPro"/>
</dbReference>
<evidence type="ECO:0000313" key="2">
    <source>
        <dbReference type="EMBL" id="MCW8348190.1"/>
    </source>
</evidence>
<dbReference type="GO" id="GO:0005524">
    <property type="term" value="F:ATP binding"/>
    <property type="evidence" value="ECO:0007669"/>
    <property type="project" value="InterPro"/>
</dbReference>
<dbReference type="GO" id="GO:0006508">
    <property type="term" value="P:proteolysis"/>
    <property type="evidence" value="ECO:0007669"/>
    <property type="project" value="InterPro"/>
</dbReference>
<dbReference type="Gene3D" id="3.90.70.10">
    <property type="entry name" value="Cysteine proteinases"/>
    <property type="match status" value="1"/>
</dbReference>
<sequence>MELASRIRLIARAVQCEIEELYQLTLPCIIHWDLNHFVVLTKV</sequence>
<dbReference type="InterPro" id="IPR005074">
    <property type="entry name" value="Peptidase_C39"/>
</dbReference>
<comment type="caution">
    <text evidence="2">The sequence shown here is derived from an EMBL/GenBank/DDBJ whole genome shotgun (WGS) entry which is preliminary data.</text>
</comment>
<evidence type="ECO:0000259" key="1">
    <source>
        <dbReference type="Pfam" id="PF03412"/>
    </source>
</evidence>
<dbReference type="AlphaFoldDB" id="A0A9X3CRR0"/>
<gene>
    <name evidence="2" type="ORF">MD535_19555</name>
</gene>
<name>A0A9X3CRR0_9VIBR</name>
<dbReference type="Pfam" id="PF03412">
    <property type="entry name" value="Peptidase_C39"/>
    <property type="match status" value="1"/>
</dbReference>
<dbReference type="RefSeq" id="WP_265676757.1">
    <property type="nucleotide sequence ID" value="NZ_JAKRRY010000033.1"/>
</dbReference>
<dbReference type="Proteomes" id="UP001155587">
    <property type="component" value="Unassembled WGS sequence"/>
</dbReference>
<accession>A0A9X3CRR0</accession>
<proteinExistence type="predicted"/>
<dbReference type="EMBL" id="JAKRRY010000033">
    <property type="protein sequence ID" value="MCW8348190.1"/>
    <property type="molecule type" value="Genomic_DNA"/>
</dbReference>
<reference evidence="2" key="1">
    <citation type="submission" date="2022-02" db="EMBL/GenBank/DDBJ databases">
        <title>Vibrio sp. nov, a new bacterium isolated from seawater.</title>
        <authorList>
            <person name="Yuan Y."/>
        </authorList>
    </citation>
    <scope>NUCLEOTIDE SEQUENCE</scope>
    <source>
        <strain evidence="2">ZSDZ65</strain>
    </source>
</reference>
<keyword evidence="3" id="KW-1185">Reference proteome</keyword>
<organism evidence="2 3">
    <name type="scientific">Vibrio qingdaonensis</name>
    <dbReference type="NCBI Taxonomy" id="2829491"/>
    <lineage>
        <taxon>Bacteria</taxon>
        <taxon>Pseudomonadati</taxon>
        <taxon>Pseudomonadota</taxon>
        <taxon>Gammaproteobacteria</taxon>
        <taxon>Vibrionales</taxon>
        <taxon>Vibrionaceae</taxon>
        <taxon>Vibrio</taxon>
    </lineage>
</organism>
<protein>
    <submittedName>
        <fullName evidence="2">Cysteine peptidase family C39 domain-containing protein</fullName>
    </submittedName>
</protein>
<dbReference type="GO" id="GO:0016020">
    <property type="term" value="C:membrane"/>
    <property type="evidence" value="ECO:0007669"/>
    <property type="project" value="InterPro"/>
</dbReference>
<evidence type="ECO:0000313" key="3">
    <source>
        <dbReference type="Proteomes" id="UP001155587"/>
    </source>
</evidence>